<gene>
    <name evidence="2" type="ORF">KHLLAP_LOCUS4875</name>
</gene>
<reference evidence="2" key="1">
    <citation type="submission" date="2023-10" db="EMBL/GenBank/DDBJ databases">
        <authorList>
            <person name="Hackl T."/>
        </authorList>
    </citation>
    <scope>NUCLEOTIDE SEQUENCE</scope>
</reference>
<feature type="compositionally biased region" description="Acidic residues" evidence="1">
    <location>
        <begin position="61"/>
        <end position="90"/>
    </location>
</feature>
<proteinExistence type="predicted"/>
<dbReference type="EMBL" id="CAUWAG010000006">
    <property type="protein sequence ID" value="CAJ2504407.1"/>
    <property type="molecule type" value="Genomic_DNA"/>
</dbReference>
<keyword evidence="3" id="KW-1185">Reference proteome</keyword>
<protein>
    <submittedName>
        <fullName evidence="2">Uu.00g118010.m01.CDS01</fullName>
    </submittedName>
</protein>
<organism evidence="2 3">
    <name type="scientific">Anthostomella pinea</name>
    <dbReference type="NCBI Taxonomy" id="933095"/>
    <lineage>
        <taxon>Eukaryota</taxon>
        <taxon>Fungi</taxon>
        <taxon>Dikarya</taxon>
        <taxon>Ascomycota</taxon>
        <taxon>Pezizomycotina</taxon>
        <taxon>Sordariomycetes</taxon>
        <taxon>Xylariomycetidae</taxon>
        <taxon>Xylariales</taxon>
        <taxon>Xylariaceae</taxon>
        <taxon>Anthostomella</taxon>
    </lineage>
</organism>
<evidence type="ECO:0000256" key="1">
    <source>
        <dbReference type="SAM" id="MobiDB-lite"/>
    </source>
</evidence>
<dbReference type="AlphaFoldDB" id="A0AAI8VGD2"/>
<feature type="region of interest" description="Disordered" evidence="1">
    <location>
        <begin position="61"/>
        <end position="103"/>
    </location>
</feature>
<evidence type="ECO:0000313" key="3">
    <source>
        <dbReference type="Proteomes" id="UP001295740"/>
    </source>
</evidence>
<sequence length="103" mass="11820">MLVQQMQKSSDDMLARLEVVYKGFDRRTWQKIVCVCVAHWFEMQAIVVAYGTAMIARLYAEDEDSDEEEGAEEEGAEEEGAGESEEMSEDDGLRSVRRRLTYD</sequence>
<evidence type="ECO:0000313" key="2">
    <source>
        <dbReference type="EMBL" id="CAJ2504407.1"/>
    </source>
</evidence>
<accession>A0AAI8VGD2</accession>
<name>A0AAI8VGD2_9PEZI</name>
<comment type="caution">
    <text evidence="2">The sequence shown here is derived from an EMBL/GenBank/DDBJ whole genome shotgun (WGS) entry which is preliminary data.</text>
</comment>
<dbReference type="Proteomes" id="UP001295740">
    <property type="component" value="Unassembled WGS sequence"/>
</dbReference>